<dbReference type="STRING" id="1480694.DC28_13780"/>
<dbReference type="SUPFAM" id="SSF103473">
    <property type="entry name" value="MFS general substrate transporter"/>
    <property type="match status" value="1"/>
</dbReference>
<evidence type="ECO:0000256" key="6">
    <source>
        <dbReference type="ARBA" id="ARBA00023136"/>
    </source>
</evidence>
<comment type="similarity">
    <text evidence="2">Belongs to the major facilitator superfamily. Nitrate/nitrite porter (TC 2.A.1.8) family.</text>
</comment>
<dbReference type="PANTHER" id="PTHR23515">
    <property type="entry name" value="HIGH-AFFINITY NITRATE TRANSPORTER 2.3"/>
    <property type="match status" value="1"/>
</dbReference>
<keyword evidence="6 7" id="KW-0472">Membrane</keyword>
<evidence type="ECO:0000313" key="10">
    <source>
        <dbReference type="Proteomes" id="UP000029692"/>
    </source>
</evidence>
<feature type="transmembrane region" description="Helical" evidence="7">
    <location>
        <begin position="111"/>
        <end position="131"/>
    </location>
</feature>
<evidence type="ECO:0000256" key="3">
    <source>
        <dbReference type="ARBA" id="ARBA00022692"/>
    </source>
</evidence>
<feature type="transmembrane region" description="Helical" evidence="7">
    <location>
        <begin position="245"/>
        <end position="265"/>
    </location>
</feature>
<evidence type="ECO:0000256" key="2">
    <source>
        <dbReference type="ARBA" id="ARBA00008432"/>
    </source>
</evidence>
<dbReference type="InterPro" id="IPR044772">
    <property type="entry name" value="NO3_transporter"/>
</dbReference>
<dbReference type="GO" id="GO:0015112">
    <property type="term" value="F:nitrate transmembrane transporter activity"/>
    <property type="evidence" value="ECO:0007669"/>
    <property type="project" value="InterPro"/>
</dbReference>
<organism evidence="9 10">
    <name type="scientific">Spirochaeta lutea</name>
    <dbReference type="NCBI Taxonomy" id="1480694"/>
    <lineage>
        <taxon>Bacteria</taxon>
        <taxon>Pseudomonadati</taxon>
        <taxon>Spirochaetota</taxon>
        <taxon>Spirochaetia</taxon>
        <taxon>Spirochaetales</taxon>
        <taxon>Spirochaetaceae</taxon>
        <taxon>Spirochaeta</taxon>
    </lineage>
</organism>
<feature type="transmembrane region" description="Helical" evidence="7">
    <location>
        <begin position="277"/>
        <end position="298"/>
    </location>
</feature>
<proteinExistence type="inferred from homology"/>
<gene>
    <name evidence="9" type="ORF">DC28_13780</name>
</gene>
<keyword evidence="10" id="KW-1185">Reference proteome</keyword>
<dbReference type="Gene3D" id="1.20.1250.20">
    <property type="entry name" value="MFS general substrate transporter like domains"/>
    <property type="match status" value="2"/>
</dbReference>
<comment type="caution">
    <text evidence="9">The sequence shown here is derived from an EMBL/GenBank/DDBJ whole genome shotgun (WGS) entry which is preliminary data.</text>
</comment>
<dbReference type="EMBL" id="JNUP01000071">
    <property type="protein sequence ID" value="KGE70992.1"/>
    <property type="molecule type" value="Genomic_DNA"/>
</dbReference>
<feature type="transmembrane region" description="Helical" evidence="7">
    <location>
        <begin position="80"/>
        <end position="99"/>
    </location>
</feature>
<dbReference type="eggNOG" id="COG2223">
    <property type="taxonomic scope" value="Bacteria"/>
</dbReference>
<dbReference type="AlphaFoldDB" id="A0A098QWW8"/>
<dbReference type="InterPro" id="IPR020846">
    <property type="entry name" value="MFS_dom"/>
</dbReference>
<dbReference type="OrthoDB" id="9773404at2"/>
<feature type="transmembrane region" description="Helical" evidence="7">
    <location>
        <begin position="368"/>
        <end position="389"/>
    </location>
</feature>
<dbReference type="InterPro" id="IPR036259">
    <property type="entry name" value="MFS_trans_sf"/>
</dbReference>
<feature type="transmembrane region" description="Helical" evidence="7">
    <location>
        <begin position="395"/>
        <end position="416"/>
    </location>
</feature>
<evidence type="ECO:0000259" key="8">
    <source>
        <dbReference type="PROSITE" id="PS50850"/>
    </source>
</evidence>
<sequence length="424" mass="43964">MSEVQVKGNPNSGLLGATLGFFVGFAAVSLFGPTVVFLQEVVGLSAALAGLLISIPNLSGSLLRIPFAAMVEKDGGRRPFLVLLILSLLGVVGIWLVMIQPAATIADLFPLLLGLGVLGGCGIATFSVGIGQTSYWFPQNRQGTALGIYAGIGNLAPGIFALVLTGLTIPRLGLPGSYLIWSIFLALGILAYLVTGRNAWFFQYRRAGLPDEQARVRAEQDGQQLFPNGKALESLKASAKIPQTWMLVLVYFTTFGGFLALTAWLPKFGIGYMGFDLGVAGMLTAAYSIGASLLRVAGGKLSDIFGGRQTALLSLGAGLVGSLMVALMPRGAGTIAGLLVMALGMGVGNAAVFKLVPQFVPRAVGGAAGWIGGLGAFGGFVIPLGLAAVLESSGYAQGFWIFAGLFVLALMMIIALDGQKTKEE</sequence>
<dbReference type="Proteomes" id="UP000029692">
    <property type="component" value="Unassembled WGS sequence"/>
</dbReference>
<evidence type="ECO:0000256" key="4">
    <source>
        <dbReference type="ARBA" id="ARBA00022989"/>
    </source>
</evidence>
<evidence type="ECO:0000256" key="7">
    <source>
        <dbReference type="SAM" id="Phobius"/>
    </source>
</evidence>
<feature type="transmembrane region" description="Helical" evidence="7">
    <location>
        <begin position="178"/>
        <end position="196"/>
    </location>
</feature>
<evidence type="ECO:0000313" key="9">
    <source>
        <dbReference type="EMBL" id="KGE70992.1"/>
    </source>
</evidence>
<accession>A0A098QWW8</accession>
<keyword evidence="3 7" id="KW-0812">Transmembrane</keyword>
<feature type="transmembrane region" description="Helical" evidence="7">
    <location>
        <begin position="310"/>
        <end position="329"/>
    </location>
</feature>
<feature type="transmembrane region" description="Helical" evidence="7">
    <location>
        <begin position="335"/>
        <end position="356"/>
    </location>
</feature>
<dbReference type="InterPro" id="IPR011701">
    <property type="entry name" value="MFS"/>
</dbReference>
<protein>
    <submittedName>
        <fullName evidence="9">MFS transporter</fullName>
    </submittedName>
</protein>
<dbReference type="RefSeq" id="WP_037549684.1">
    <property type="nucleotide sequence ID" value="NZ_JNUP01000071.1"/>
</dbReference>
<name>A0A098QWW8_9SPIO</name>
<keyword evidence="4 7" id="KW-1133">Transmembrane helix</keyword>
<dbReference type="PROSITE" id="PS50850">
    <property type="entry name" value="MFS"/>
    <property type="match status" value="1"/>
</dbReference>
<reference evidence="9 10" key="1">
    <citation type="submission" date="2014-05" db="EMBL/GenBank/DDBJ databases">
        <title>De novo Genome Sequence of Spirocheata sp.</title>
        <authorList>
            <person name="Shivani Y."/>
            <person name="Subhash Y."/>
            <person name="Tushar L."/>
            <person name="Sasikala C."/>
            <person name="Ramana C.V."/>
        </authorList>
    </citation>
    <scope>NUCLEOTIDE SEQUENCE [LARGE SCALE GENOMIC DNA]</scope>
    <source>
        <strain evidence="9 10">JC230</strain>
    </source>
</reference>
<dbReference type="Pfam" id="PF07690">
    <property type="entry name" value="MFS_1"/>
    <property type="match status" value="1"/>
</dbReference>
<comment type="subcellular location">
    <subcellularLocation>
        <location evidence="1">Membrane</location>
        <topology evidence="1">Multi-pass membrane protein</topology>
    </subcellularLocation>
</comment>
<dbReference type="GO" id="GO:0016020">
    <property type="term" value="C:membrane"/>
    <property type="evidence" value="ECO:0007669"/>
    <property type="project" value="UniProtKB-SubCell"/>
</dbReference>
<dbReference type="GO" id="GO:0042128">
    <property type="term" value="P:nitrate assimilation"/>
    <property type="evidence" value="ECO:0007669"/>
    <property type="project" value="UniProtKB-KW"/>
</dbReference>
<feature type="transmembrane region" description="Helical" evidence="7">
    <location>
        <begin position="12"/>
        <end position="31"/>
    </location>
</feature>
<keyword evidence="5" id="KW-0534">Nitrate assimilation</keyword>
<evidence type="ECO:0000256" key="5">
    <source>
        <dbReference type="ARBA" id="ARBA00023063"/>
    </source>
</evidence>
<evidence type="ECO:0000256" key="1">
    <source>
        <dbReference type="ARBA" id="ARBA00004141"/>
    </source>
</evidence>
<feature type="domain" description="Major facilitator superfamily (MFS) profile" evidence="8">
    <location>
        <begin position="13"/>
        <end position="421"/>
    </location>
</feature>
<feature type="transmembrane region" description="Helical" evidence="7">
    <location>
        <begin position="143"/>
        <end position="166"/>
    </location>
</feature>
<feature type="transmembrane region" description="Helical" evidence="7">
    <location>
        <begin position="37"/>
        <end position="59"/>
    </location>
</feature>